<name>A0ABD5PPR2_9EURY</name>
<dbReference type="AlphaFoldDB" id="A0ABD5PPR2"/>
<feature type="region of interest" description="Disordered" evidence="1">
    <location>
        <begin position="120"/>
        <end position="143"/>
    </location>
</feature>
<reference evidence="2 3" key="1">
    <citation type="journal article" date="2019" name="Int. J. Syst. Evol. Microbiol.">
        <title>The Global Catalogue of Microorganisms (GCM) 10K type strain sequencing project: providing services to taxonomists for standard genome sequencing and annotation.</title>
        <authorList>
            <consortium name="The Broad Institute Genomics Platform"/>
            <consortium name="The Broad Institute Genome Sequencing Center for Infectious Disease"/>
            <person name="Wu L."/>
            <person name="Ma J."/>
        </authorList>
    </citation>
    <scope>NUCLEOTIDE SEQUENCE [LARGE SCALE GENOMIC DNA]</scope>
    <source>
        <strain evidence="2 3">WLHS5</strain>
    </source>
</reference>
<evidence type="ECO:0000313" key="2">
    <source>
        <dbReference type="EMBL" id="MFC4542567.1"/>
    </source>
</evidence>
<gene>
    <name evidence="2" type="ORF">ACFO5R_11620</name>
</gene>
<comment type="caution">
    <text evidence="2">The sequence shown here is derived from an EMBL/GenBank/DDBJ whole genome shotgun (WGS) entry which is preliminary data.</text>
</comment>
<dbReference type="Proteomes" id="UP001595898">
    <property type="component" value="Unassembled WGS sequence"/>
</dbReference>
<dbReference type="EMBL" id="JBHSFA010000007">
    <property type="protein sequence ID" value="MFC4542567.1"/>
    <property type="molecule type" value="Genomic_DNA"/>
</dbReference>
<protein>
    <recommendedName>
        <fullName evidence="4">DUF4352 domain-containing protein</fullName>
    </recommendedName>
</protein>
<accession>A0ABD5PPR2</accession>
<feature type="region of interest" description="Disordered" evidence="1">
    <location>
        <begin position="1"/>
        <end position="29"/>
    </location>
</feature>
<evidence type="ECO:0008006" key="4">
    <source>
        <dbReference type="Google" id="ProtNLM"/>
    </source>
</evidence>
<evidence type="ECO:0000256" key="1">
    <source>
        <dbReference type="SAM" id="MobiDB-lite"/>
    </source>
</evidence>
<dbReference type="RefSeq" id="WP_250140735.1">
    <property type="nucleotide sequence ID" value="NZ_JALIQP010000002.1"/>
</dbReference>
<evidence type="ECO:0000313" key="3">
    <source>
        <dbReference type="Proteomes" id="UP001595898"/>
    </source>
</evidence>
<proteinExistence type="predicted"/>
<keyword evidence="3" id="KW-1185">Reference proteome</keyword>
<sequence>MTSIETAEGSSALVGLEAAEEPSIDGRQDEETVGWVTNNMANEAAITADIVLPEGVAISDGSDVGPSFVLGPDEEPAALVFECDGGGSSGTDATVTVTIEEADTGSVRVEGASFSTQLDYTCTGSGGSEPVSGELEQTSDPQVDNENVTFDVENNGTDRFRVTQFAVDHGASTEITEITIDGDTETPDGGQWLTDGTDIDVSSGQSGLTSIDPGETVTVALKFDVEMNGETFEITFTDTQSNPDKTATISVTA</sequence>
<organism evidence="2 3">
    <name type="scientific">Halosolutus amylolyticus</name>
    <dbReference type="NCBI Taxonomy" id="2932267"/>
    <lineage>
        <taxon>Archaea</taxon>
        <taxon>Methanobacteriati</taxon>
        <taxon>Methanobacteriota</taxon>
        <taxon>Stenosarchaea group</taxon>
        <taxon>Halobacteria</taxon>
        <taxon>Halobacteriales</taxon>
        <taxon>Natrialbaceae</taxon>
        <taxon>Halosolutus</taxon>
    </lineage>
</organism>